<dbReference type="InterPro" id="IPR043519">
    <property type="entry name" value="NT_sf"/>
</dbReference>
<dbReference type="AlphaFoldDB" id="A0A7I7K269"/>
<dbReference type="Gene3D" id="3.30.460.40">
    <property type="match status" value="1"/>
</dbReference>
<dbReference type="KEGG" id="mdu:MDUV_25380"/>
<gene>
    <name evidence="1" type="ORF">MDUV_25380</name>
</gene>
<protein>
    <recommendedName>
        <fullName evidence="3">Nucleotidyltransferase</fullName>
    </recommendedName>
</protein>
<reference evidence="1 2" key="1">
    <citation type="journal article" date="2019" name="Emerg. Microbes Infect.">
        <title>Comprehensive subspecies identification of 175 nontuberculous mycobacteria species based on 7547 genomic profiles.</title>
        <authorList>
            <person name="Matsumoto Y."/>
            <person name="Kinjo T."/>
            <person name="Motooka D."/>
            <person name="Nabeya D."/>
            <person name="Jung N."/>
            <person name="Uechi K."/>
            <person name="Horii T."/>
            <person name="Iida T."/>
            <person name="Fujita J."/>
            <person name="Nakamura S."/>
        </authorList>
    </citation>
    <scope>NUCLEOTIDE SEQUENCE [LARGE SCALE GENOMIC DNA]</scope>
    <source>
        <strain evidence="1 2">JCM 6396</strain>
    </source>
</reference>
<evidence type="ECO:0000313" key="1">
    <source>
        <dbReference type="EMBL" id="BBX17678.1"/>
    </source>
</evidence>
<evidence type="ECO:0000313" key="2">
    <source>
        <dbReference type="Proteomes" id="UP000467006"/>
    </source>
</evidence>
<proteinExistence type="predicted"/>
<accession>A0A7I7K269</accession>
<evidence type="ECO:0008006" key="3">
    <source>
        <dbReference type="Google" id="ProtNLM"/>
    </source>
</evidence>
<dbReference type="EMBL" id="AP022563">
    <property type="protein sequence ID" value="BBX17678.1"/>
    <property type="molecule type" value="Genomic_DNA"/>
</dbReference>
<dbReference type="Proteomes" id="UP000467006">
    <property type="component" value="Chromosome"/>
</dbReference>
<keyword evidence="2" id="KW-1185">Reference proteome</keyword>
<organism evidence="1 2">
    <name type="scientific">Mycolicibacterium duvalii</name>
    <dbReference type="NCBI Taxonomy" id="39688"/>
    <lineage>
        <taxon>Bacteria</taxon>
        <taxon>Bacillati</taxon>
        <taxon>Actinomycetota</taxon>
        <taxon>Actinomycetes</taxon>
        <taxon>Mycobacteriales</taxon>
        <taxon>Mycobacteriaceae</taxon>
        <taxon>Mycolicibacterium</taxon>
    </lineage>
</organism>
<dbReference type="SUPFAM" id="SSF81301">
    <property type="entry name" value="Nucleotidyltransferase"/>
    <property type="match status" value="1"/>
</dbReference>
<sequence>MGNPLPTMSSELTAVAASHEALRAALKRAASALCENGPPFALAGSYALWAHGAPEPLHDVDFVVAEQDVEAAAATLSKAGFDIRRPPEQWLFKAAMSVDAPAVIDVLHQINRVPVEPSMIQRAARRDVLAVCMPVLSPTEVVLQKLRAVHEHHCDFEPLLLSVRAVREQLDWDLLRRQTVDYPFAEAFLLLCNRLEIG</sequence>
<name>A0A7I7K269_9MYCO</name>